<reference evidence="2 3" key="1">
    <citation type="submission" date="2019-03" db="EMBL/GenBank/DDBJ databases">
        <title>Genomic Encyclopedia of Type Strains, Phase IV (KMG-IV): sequencing the most valuable type-strain genomes for metagenomic binning, comparative biology and taxonomic classification.</title>
        <authorList>
            <person name="Goeker M."/>
        </authorList>
    </citation>
    <scope>NUCLEOTIDE SEQUENCE [LARGE SCALE GENOMIC DNA]</scope>
    <source>
        <strain evidence="2 3">DSM 104836</strain>
    </source>
</reference>
<evidence type="ECO:0000256" key="1">
    <source>
        <dbReference type="SAM" id="SignalP"/>
    </source>
</evidence>
<accession>A0A4R3JH08</accession>
<dbReference type="RefSeq" id="WP_207906000.1">
    <property type="nucleotide sequence ID" value="NZ_CBDUOC010000053.1"/>
</dbReference>
<evidence type="ECO:0000313" key="2">
    <source>
        <dbReference type="EMBL" id="TCS65429.1"/>
    </source>
</evidence>
<keyword evidence="1" id="KW-0732">Signal</keyword>
<organism evidence="2 3">
    <name type="scientific">Primorskyibacter sedentarius</name>
    <dbReference type="NCBI Taxonomy" id="745311"/>
    <lineage>
        <taxon>Bacteria</taxon>
        <taxon>Pseudomonadati</taxon>
        <taxon>Pseudomonadota</taxon>
        <taxon>Alphaproteobacteria</taxon>
        <taxon>Rhodobacterales</taxon>
        <taxon>Roseobacteraceae</taxon>
        <taxon>Primorskyibacter</taxon>
    </lineage>
</organism>
<dbReference type="PROSITE" id="PS51257">
    <property type="entry name" value="PROKAR_LIPOPROTEIN"/>
    <property type="match status" value="1"/>
</dbReference>
<comment type="caution">
    <text evidence="2">The sequence shown here is derived from an EMBL/GenBank/DDBJ whole genome shotgun (WGS) entry which is preliminary data.</text>
</comment>
<feature type="chain" id="PRO_5021010268" description="Lipoprotein" evidence="1">
    <location>
        <begin position="24"/>
        <end position="209"/>
    </location>
</feature>
<feature type="signal peptide" evidence="1">
    <location>
        <begin position="1"/>
        <end position="23"/>
    </location>
</feature>
<keyword evidence="3" id="KW-1185">Reference proteome</keyword>
<name>A0A4R3JH08_9RHOB</name>
<dbReference type="EMBL" id="SLZU01000004">
    <property type="protein sequence ID" value="TCS65429.1"/>
    <property type="molecule type" value="Genomic_DNA"/>
</dbReference>
<dbReference type="AlphaFoldDB" id="A0A4R3JH08"/>
<gene>
    <name evidence="2" type="ORF">EDD52_104217</name>
</gene>
<proteinExistence type="predicted"/>
<dbReference type="Proteomes" id="UP000295696">
    <property type="component" value="Unassembled WGS sequence"/>
</dbReference>
<protein>
    <recommendedName>
        <fullName evidence="4">Lipoprotein</fullName>
    </recommendedName>
</protein>
<evidence type="ECO:0000313" key="3">
    <source>
        <dbReference type="Proteomes" id="UP000295696"/>
    </source>
</evidence>
<sequence length="209" mass="22749">MRNPRVILALVAIALLSACGAQTAMNAPPEVVSRAAYVHGGPTAITLYTMVNNRSGSGAHSSIMINASQRVIFDPAGSVRHKAMPERDDVLFGITPAIADFYARAHARETYHVVIQRVEVPPEVAERALQLAISNGAVSQAQCALSITRILSQLPGFEPIRSTWFPNKLSESFAQLPGVTTERLYEYDDDDKEVALEAFDAEELVTQNQ</sequence>
<evidence type="ECO:0008006" key="4">
    <source>
        <dbReference type="Google" id="ProtNLM"/>
    </source>
</evidence>